<dbReference type="Proteomes" id="UP000509626">
    <property type="component" value="Chromosome"/>
</dbReference>
<accession>A0A7D5L9S9</accession>
<keyword evidence="2" id="KW-1185">Reference proteome</keyword>
<dbReference type="KEGG" id="halu:HUG12_06885"/>
<sequence length="141" mass="14660">MPRSVPTVLVLSLVLLVGCSEPLSSQSPAATTSSPTVERDTFGTGGVFRVADANTAVPSRDAAALLRSARSNGSVDEPDSARFSYVPPDDVDAAGAIRGEIHRVPANATPYHFPSATETGAHRTVIVPETGHIYRAFVGAC</sequence>
<dbReference type="PROSITE" id="PS51257">
    <property type="entry name" value="PROKAR_LIPOPROTEIN"/>
    <property type="match status" value="1"/>
</dbReference>
<dbReference type="AlphaFoldDB" id="A0A7D5L9S9"/>
<reference evidence="1 2" key="1">
    <citation type="submission" date="2020-06" db="EMBL/GenBank/DDBJ databases">
        <title>NJ-3-1, isolated from saline soil.</title>
        <authorList>
            <person name="Cui H.L."/>
            <person name="Shi X."/>
        </authorList>
    </citation>
    <scope>NUCLEOTIDE SEQUENCE [LARGE SCALE GENOMIC DNA]</scope>
    <source>
        <strain evidence="1 2">NJ-3-1</strain>
    </source>
</reference>
<gene>
    <name evidence="1" type="ORF">HUG12_06885</name>
</gene>
<evidence type="ECO:0000313" key="2">
    <source>
        <dbReference type="Proteomes" id="UP000509626"/>
    </source>
</evidence>
<dbReference type="GeneID" id="56037170"/>
<proteinExistence type="predicted"/>
<protein>
    <submittedName>
        <fullName evidence="1">Uncharacterized protein</fullName>
    </submittedName>
</protein>
<dbReference type="EMBL" id="CP058579">
    <property type="protein sequence ID" value="QLG61474.1"/>
    <property type="molecule type" value="Genomic_DNA"/>
</dbReference>
<organism evidence="1 2">
    <name type="scientific">Halorarum salinum</name>
    <dbReference type="NCBI Taxonomy" id="2743089"/>
    <lineage>
        <taxon>Archaea</taxon>
        <taxon>Methanobacteriati</taxon>
        <taxon>Methanobacteriota</taxon>
        <taxon>Stenosarchaea group</taxon>
        <taxon>Halobacteria</taxon>
        <taxon>Halobacteriales</taxon>
        <taxon>Haloferacaceae</taxon>
        <taxon>Halorarum</taxon>
    </lineage>
</organism>
<name>A0A7D5L9S9_9EURY</name>
<evidence type="ECO:0000313" key="1">
    <source>
        <dbReference type="EMBL" id="QLG61474.1"/>
    </source>
</evidence>
<dbReference type="RefSeq" id="WP_179268059.1">
    <property type="nucleotide sequence ID" value="NZ_CP058579.1"/>
</dbReference>